<dbReference type="RefSeq" id="WP_145854715.1">
    <property type="nucleotide sequence ID" value="NZ_RPFW01000003.1"/>
</dbReference>
<dbReference type="AlphaFoldDB" id="A0A6P2BZQ7"/>
<evidence type="ECO:0000313" key="1">
    <source>
        <dbReference type="EMBL" id="TVZ04602.1"/>
    </source>
</evidence>
<proteinExistence type="predicted"/>
<reference evidence="1 2" key="1">
    <citation type="submission" date="2018-11" db="EMBL/GenBank/DDBJ databases">
        <title>Trebonia kvetii gen.nov., sp.nov., a novel acidophilic actinobacterium, and proposal of the new actinobacterial family Treboniaceae fam. nov.</title>
        <authorList>
            <person name="Rapoport D."/>
            <person name="Sagova-Mareckova M."/>
            <person name="Sedlacek I."/>
            <person name="Provaznik J."/>
            <person name="Kralova S."/>
            <person name="Pavlinic D."/>
            <person name="Benes V."/>
            <person name="Kopecky J."/>
        </authorList>
    </citation>
    <scope>NUCLEOTIDE SEQUENCE [LARGE SCALE GENOMIC DNA]</scope>
    <source>
        <strain evidence="1 2">15Tr583</strain>
    </source>
</reference>
<comment type="caution">
    <text evidence="1">The sequence shown here is derived from an EMBL/GenBank/DDBJ whole genome shotgun (WGS) entry which is preliminary data.</text>
</comment>
<evidence type="ECO:0000313" key="2">
    <source>
        <dbReference type="Proteomes" id="UP000460272"/>
    </source>
</evidence>
<organism evidence="1 2">
    <name type="scientific">Trebonia kvetii</name>
    <dbReference type="NCBI Taxonomy" id="2480626"/>
    <lineage>
        <taxon>Bacteria</taxon>
        <taxon>Bacillati</taxon>
        <taxon>Actinomycetota</taxon>
        <taxon>Actinomycetes</taxon>
        <taxon>Streptosporangiales</taxon>
        <taxon>Treboniaceae</taxon>
        <taxon>Trebonia</taxon>
    </lineage>
</organism>
<keyword evidence="2" id="KW-1185">Reference proteome</keyword>
<sequence>MSEVTLIAGEADPSLRERLDQENNAVNAAATGHPDARLLPIAARGDSGDLDGGRYGWTWGGCGRTPGHPNEWRLPRVATANARAELGCGCGCR</sequence>
<gene>
    <name evidence="1" type="ORF">EAS64_19840</name>
</gene>
<dbReference type="EMBL" id="RPFW01000003">
    <property type="protein sequence ID" value="TVZ04602.1"/>
    <property type="molecule type" value="Genomic_DNA"/>
</dbReference>
<dbReference type="Proteomes" id="UP000460272">
    <property type="component" value="Unassembled WGS sequence"/>
</dbReference>
<accession>A0A6P2BZQ7</accession>
<protein>
    <submittedName>
        <fullName evidence="1">Uncharacterized protein</fullName>
    </submittedName>
</protein>
<name>A0A6P2BZQ7_9ACTN</name>